<keyword evidence="8" id="KW-1185">Reference proteome</keyword>
<sequence>MKNVHAKERLTKKNLLNITFHVWRQFDDPYYTGFAAQIAYFFFMASMPTLIVLSQVLGLFDVSLDFIKVWLETHVSSNVNSLVMDLFSATSVQFTNTVMVIVALWSASSLEFSLGRLESHVLTNGTYRFEFWTERMKAIPTAIISIAAIAFSLAIYVYGENIIQTIFRHSRFTEYLVALRLPIAAGLFFLMILMNYYLLPRIKVPIRCLLPGALFAWIGIMIVTAVYSVYSDKIAHYNILYGTFANIVALMLWFYLISWVLCIGMMFNKAWDEVMKRDRLTLTKMRGYLKAQLKGSSQSYENFFVRPDDLLYPELDSVAVKMSKRYVDGFEKEIEKKQQEIRRKQIIDAKADELYTEMKQNIERRDRGFLDE</sequence>
<dbReference type="Pfam" id="PF03631">
    <property type="entry name" value="Virul_fac_BrkB"/>
    <property type="match status" value="1"/>
</dbReference>
<proteinExistence type="predicted"/>
<comment type="subcellular location">
    <subcellularLocation>
        <location evidence="1">Cell membrane</location>
        <topology evidence="1">Multi-pass membrane protein</topology>
    </subcellularLocation>
</comment>
<feature type="transmembrane region" description="Helical" evidence="6">
    <location>
        <begin position="179"/>
        <end position="199"/>
    </location>
</feature>
<keyword evidence="3 6" id="KW-0812">Transmembrane</keyword>
<accession>A0A6N7XHK1</accession>
<dbReference type="Proteomes" id="UP000469424">
    <property type="component" value="Unassembled WGS sequence"/>
</dbReference>
<keyword evidence="4 6" id="KW-1133">Transmembrane helix</keyword>
<comment type="caution">
    <text evidence="7">The sequence shown here is derived from an EMBL/GenBank/DDBJ whole genome shotgun (WGS) entry which is preliminary data.</text>
</comment>
<evidence type="ECO:0000256" key="5">
    <source>
        <dbReference type="ARBA" id="ARBA00023136"/>
    </source>
</evidence>
<feature type="transmembrane region" description="Helical" evidence="6">
    <location>
        <begin position="239"/>
        <end position="267"/>
    </location>
</feature>
<gene>
    <name evidence="7" type="ORF">FYJ65_05130</name>
</gene>
<organism evidence="7 8">
    <name type="scientific">Mogibacterium kristiansenii</name>
    <dbReference type="NCBI Taxonomy" id="2606708"/>
    <lineage>
        <taxon>Bacteria</taxon>
        <taxon>Bacillati</taxon>
        <taxon>Bacillota</taxon>
        <taxon>Clostridia</taxon>
        <taxon>Peptostreptococcales</taxon>
        <taxon>Anaerovoracaceae</taxon>
        <taxon>Mogibacterium</taxon>
    </lineage>
</organism>
<dbReference type="AlphaFoldDB" id="A0A6N7XHK1"/>
<name>A0A6N7XHK1_9FIRM</name>
<evidence type="ECO:0000256" key="4">
    <source>
        <dbReference type="ARBA" id="ARBA00022989"/>
    </source>
</evidence>
<keyword evidence="2" id="KW-1003">Cell membrane</keyword>
<feature type="transmembrane region" description="Helical" evidence="6">
    <location>
        <begin position="38"/>
        <end position="60"/>
    </location>
</feature>
<dbReference type="InterPro" id="IPR017039">
    <property type="entry name" value="Virul_fac_BrkB"/>
</dbReference>
<dbReference type="PANTHER" id="PTHR30213">
    <property type="entry name" value="INNER MEMBRANE PROTEIN YHJD"/>
    <property type="match status" value="1"/>
</dbReference>
<protein>
    <submittedName>
        <fullName evidence="7">YihY/virulence factor BrkB family protein</fullName>
    </submittedName>
</protein>
<reference evidence="7 8" key="1">
    <citation type="submission" date="2019-08" db="EMBL/GenBank/DDBJ databases">
        <title>In-depth cultivation of the pig gut microbiome towards novel bacterial diversity and tailored functional studies.</title>
        <authorList>
            <person name="Wylensek D."/>
            <person name="Hitch T.C.A."/>
            <person name="Clavel T."/>
        </authorList>
    </citation>
    <scope>NUCLEOTIDE SEQUENCE [LARGE SCALE GENOMIC DNA]</scope>
    <source>
        <strain evidence="7 8">WCA-MUC-591-APC-4B</strain>
    </source>
</reference>
<evidence type="ECO:0000313" key="7">
    <source>
        <dbReference type="EMBL" id="MST70728.1"/>
    </source>
</evidence>
<evidence type="ECO:0000256" key="3">
    <source>
        <dbReference type="ARBA" id="ARBA00022692"/>
    </source>
</evidence>
<evidence type="ECO:0000256" key="6">
    <source>
        <dbReference type="SAM" id="Phobius"/>
    </source>
</evidence>
<evidence type="ECO:0000313" key="8">
    <source>
        <dbReference type="Proteomes" id="UP000469424"/>
    </source>
</evidence>
<evidence type="ECO:0000256" key="2">
    <source>
        <dbReference type="ARBA" id="ARBA00022475"/>
    </source>
</evidence>
<dbReference type="EMBL" id="VUNA01000008">
    <property type="protein sequence ID" value="MST70728.1"/>
    <property type="molecule type" value="Genomic_DNA"/>
</dbReference>
<evidence type="ECO:0000256" key="1">
    <source>
        <dbReference type="ARBA" id="ARBA00004651"/>
    </source>
</evidence>
<dbReference type="PANTHER" id="PTHR30213:SF0">
    <property type="entry name" value="UPF0761 MEMBRANE PROTEIN YIHY"/>
    <property type="match status" value="1"/>
</dbReference>
<feature type="transmembrane region" description="Helical" evidence="6">
    <location>
        <begin position="206"/>
        <end position="227"/>
    </location>
</feature>
<keyword evidence="5 6" id="KW-0472">Membrane</keyword>
<dbReference type="GO" id="GO:0005886">
    <property type="term" value="C:plasma membrane"/>
    <property type="evidence" value="ECO:0007669"/>
    <property type="project" value="UniProtKB-SubCell"/>
</dbReference>
<feature type="transmembrane region" description="Helical" evidence="6">
    <location>
        <begin position="138"/>
        <end position="159"/>
    </location>
</feature>